<dbReference type="EMBL" id="VSSQ01006274">
    <property type="protein sequence ID" value="MPM32117.1"/>
    <property type="molecule type" value="Genomic_DNA"/>
</dbReference>
<dbReference type="AlphaFoldDB" id="A0A644YUW1"/>
<organism evidence="1">
    <name type="scientific">bioreactor metagenome</name>
    <dbReference type="NCBI Taxonomy" id="1076179"/>
    <lineage>
        <taxon>unclassified sequences</taxon>
        <taxon>metagenomes</taxon>
        <taxon>ecological metagenomes</taxon>
    </lineage>
</organism>
<gene>
    <name evidence="1" type="ORF">SDC9_78676</name>
</gene>
<protein>
    <submittedName>
        <fullName evidence="1">Uncharacterized protein</fullName>
    </submittedName>
</protein>
<name>A0A644YUW1_9ZZZZ</name>
<sequence>MKRKRIDLGGCKLILRDGKAPRVKVPKSKQREIARMMDGGLVLADRGIRLAGRQMKRLAGEMPAFRRVLMKNGKKLARRIEKRMK</sequence>
<accession>A0A644YUW1</accession>
<evidence type="ECO:0000313" key="1">
    <source>
        <dbReference type="EMBL" id="MPM32117.1"/>
    </source>
</evidence>
<reference evidence="1" key="1">
    <citation type="submission" date="2019-08" db="EMBL/GenBank/DDBJ databases">
        <authorList>
            <person name="Kucharzyk K."/>
            <person name="Murdoch R.W."/>
            <person name="Higgins S."/>
            <person name="Loffler F."/>
        </authorList>
    </citation>
    <scope>NUCLEOTIDE SEQUENCE</scope>
</reference>
<comment type="caution">
    <text evidence="1">The sequence shown here is derived from an EMBL/GenBank/DDBJ whole genome shotgun (WGS) entry which is preliminary data.</text>
</comment>
<proteinExistence type="predicted"/>